<dbReference type="InterPro" id="IPR027417">
    <property type="entry name" value="P-loop_NTPase"/>
</dbReference>
<dbReference type="Gene3D" id="3.40.50.300">
    <property type="entry name" value="P-loop containing nucleotide triphosphate hydrolases"/>
    <property type="match status" value="1"/>
</dbReference>
<dbReference type="AlphaFoldDB" id="A0A0G0G6U9"/>
<dbReference type="EMBL" id="LBSR01000014">
    <property type="protein sequence ID" value="KKQ21750.1"/>
    <property type="molecule type" value="Genomic_DNA"/>
</dbReference>
<dbReference type="SUPFAM" id="SSF52540">
    <property type="entry name" value="P-loop containing nucleoside triphosphate hydrolases"/>
    <property type="match status" value="1"/>
</dbReference>
<comment type="caution">
    <text evidence="1">The sequence shown here is derived from an EMBL/GenBank/DDBJ whole genome shotgun (WGS) entry which is preliminary data.</text>
</comment>
<sequence length="208" mass="24122">MREFNRKEVVMFFYIGGISGVGKTITIESILQLAHEKCIKLEIAPLKETLCTLAGVETVEEFRLLPESFRSNLHPQAREILYEIDASDFKTIRIYDSHFCSLNQEGKEFIIRSVHREDRKRIKGIAILTANPLFIAMRRIQDYPKRIDRHQFNISQLSREQDKEIEVAMTQARELGVSCITFDNTNSSVFSMSEEIFVYIQQIIAGNR</sequence>
<proteinExistence type="predicted"/>
<organism evidence="1 2">
    <name type="scientific">Candidatus Wolfebacteria bacterium GW2011_GWC1_37_10</name>
    <dbReference type="NCBI Taxonomy" id="1619010"/>
    <lineage>
        <taxon>Bacteria</taxon>
        <taxon>Candidatus Wolfeibacteriota</taxon>
    </lineage>
</organism>
<name>A0A0G0G6U9_9BACT</name>
<protein>
    <submittedName>
        <fullName evidence="1">Uncharacterized protein</fullName>
    </submittedName>
</protein>
<accession>A0A0G0G6U9</accession>
<reference evidence="1 2" key="1">
    <citation type="journal article" date="2015" name="Nature">
        <title>rRNA introns, odd ribosomes, and small enigmatic genomes across a large radiation of phyla.</title>
        <authorList>
            <person name="Brown C.T."/>
            <person name="Hug L.A."/>
            <person name="Thomas B.C."/>
            <person name="Sharon I."/>
            <person name="Castelle C.J."/>
            <person name="Singh A."/>
            <person name="Wilkins M.J."/>
            <person name="Williams K.H."/>
            <person name="Banfield J.F."/>
        </authorList>
    </citation>
    <scope>NUCLEOTIDE SEQUENCE [LARGE SCALE GENOMIC DNA]</scope>
</reference>
<gene>
    <name evidence="1" type="ORF">US36_C0014G0010</name>
</gene>
<evidence type="ECO:0000313" key="1">
    <source>
        <dbReference type="EMBL" id="KKQ21750.1"/>
    </source>
</evidence>
<dbReference type="Proteomes" id="UP000034044">
    <property type="component" value="Unassembled WGS sequence"/>
</dbReference>
<evidence type="ECO:0000313" key="2">
    <source>
        <dbReference type="Proteomes" id="UP000034044"/>
    </source>
</evidence>